<dbReference type="EMBL" id="JBHUCO010000073">
    <property type="protein sequence ID" value="MFD1523994.1"/>
    <property type="molecule type" value="Genomic_DNA"/>
</dbReference>
<name>A0ABW4FC80_9PSEU</name>
<dbReference type="Pfam" id="PF00067">
    <property type="entry name" value="p450"/>
    <property type="match status" value="1"/>
</dbReference>
<dbReference type="InterPro" id="IPR001128">
    <property type="entry name" value="Cyt_P450"/>
</dbReference>
<keyword evidence="2" id="KW-0349">Heme</keyword>
<evidence type="ECO:0000256" key="1">
    <source>
        <dbReference type="ARBA" id="ARBA00010617"/>
    </source>
</evidence>
<dbReference type="InterPro" id="IPR002397">
    <property type="entry name" value="Cyt_P450_B"/>
</dbReference>
<reference evidence="4" key="1">
    <citation type="journal article" date="2019" name="Int. J. Syst. Evol. Microbiol.">
        <title>The Global Catalogue of Microorganisms (GCM) 10K type strain sequencing project: providing services to taxonomists for standard genome sequencing and annotation.</title>
        <authorList>
            <consortium name="The Broad Institute Genomics Platform"/>
            <consortium name="The Broad Institute Genome Sequencing Center for Infectious Disease"/>
            <person name="Wu L."/>
            <person name="Ma J."/>
        </authorList>
    </citation>
    <scope>NUCLEOTIDE SEQUENCE [LARGE SCALE GENOMIC DNA]</scope>
    <source>
        <strain evidence="4">CCM 7043</strain>
    </source>
</reference>
<evidence type="ECO:0000256" key="2">
    <source>
        <dbReference type="RuleBase" id="RU000461"/>
    </source>
</evidence>
<dbReference type="PRINTS" id="PR00385">
    <property type="entry name" value="P450"/>
</dbReference>
<dbReference type="PANTHER" id="PTHR46696:SF6">
    <property type="entry name" value="P450, PUTATIVE (EUROFUNG)-RELATED"/>
    <property type="match status" value="1"/>
</dbReference>
<dbReference type="SUPFAM" id="SSF48264">
    <property type="entry name" value="Cytochrome P450"/>
    <property type="match status" value="1"/>
</dbReference>
<accession>A0ABW4FC80</accession>
<protein>
    <submittedName>
        <fullName evidence="3">Cytochrome P450</fullName>
    </submittedName>
</protein>
<dbReference type="InterPro" id="IPR036396">
    <property type="entry name" value="Cyt_P450_sf"/>
</dbReference>
<dbReference type="CDD" id="cd11078">
    <property type="entry name" value="CYP130-like"/>
    <property type="match status" value="1"/>
</dbReference>
<comment type="similarity">
    <text evidence="1 2">Belongs to the cytochrome P450 family.</text>
</comment>
<dbReference type="PRINTS" id="PR00359">
    <property type="entry name" value="BP450"/>
</dbReference>
<gene>
    <name evidence="3" type="ORF">ACFSJD_41360</name>
</gene>
<proteinExistence type="inferred from homology"/>
<dbReference type="Proteomes" id="UP001597114">
    <property type="component" value="Unassembled WGS sequence"/>
</dbReference>
<dbReference type="PANTHER" id="PTHR46696">
    <property type="entry name" value="P450, PUTATIVE (EUROFUNG)-RELATED"/>
    <property type="match status" value="1"/>
</dbReference>
<keyword evidence="4" id="KW-1185">Reference proteome</keyword>
<keyword evidence="2" id="KW-0479">Metal-binding</keyword>
<dbReference type="PROSITE" id="PS00086">
    <property type="entry name" value="CYTOCHROME_P450"/>
    <property type="match status" value="1"/>
</dbReference>
<dbReference type="InterPro" id="IPR017972">
    <property type="entry name" value="Cyt_P450_CS"/>
</dbReference>
<keyword evidence="2" id="KW-0560">Oxidoreductase</keyword>
<dbReference type="RefSeq" id="WP_344720805.1">
    <property type="nucleotide sequence ID" value="NZ_BAAAUS010000007.1"/>
</dbReference>
<keyword evidence="2" id="KW-0503">Monooxygenase</keyword>
<evidence type="ECO:0000313" key="3">
    <source>
        <dbReference type="EMBL" id="MFD1523994.1"/>
    </source>
</evidence>
<dbReference type="Gene3D" id="1.10.630.10">
    <property type="entry name" value="Cytochrome P450"/>
    <property type="match status" value="1"/>
</dbReference>
<evidence type="ECO:0000313" key="4">
    <source>
        <dbReference type="Proteomes" id="UP001597114"/>
    </source>
</evidence>
<keyword evidence="2" id="KW-0408">Iron</keyword>
<comment type="caution">
    <text evidence="3">The sequence shown here is derived from an EMBL/GenBank/DDBJ whole genome shotgun (WGS) entry which is preliminary data.</text>
</comment>
<sequence>MSAVAGCPVAHGFDPLSDEYLAEPYSILNDLRESGPAHHVPSIDYWVITRYEDIAAILSDPATYSATVAQAPLSALTDEAQDILRRGLRNVPVLSNLDPPAHSRIRLHLAPLFLPRKVAKLQQRIEEFSMRLIDDFAQLGRVDIVPALTFPLPALTVFRLLGFPDADVEQLKQWCGDKLEINWGRPDADYQLRAATNMVKFWDYCERFVEQQAQAPGDNLTSQLLRQRESDDGALNDQEIASVIFALSFAGHETTTNLMGNALRNLLSRPGLWQRLHADPTLVDSAVEETLRFDSSVIAWRRVTTKAVTIGGVDIPANARLMLAFGAANHDPSVFPEPEVFDIQRENARVQLSFGKGTHFCLGQHLGRVEVRTVIGMLARRFPDLRLAEGQTVTYPRNISFRGPESLIVEWSPEGAAQWA</sequence>
<organism evidence="3 4">
    <name type="scientific">Pseudonocardia yunnanensis</name>
    <dbReference type="NCBI Taxonomy" id="58107"/>
    <lineage>
        <taxon>Bacteria</taxon>
        <taxon>Bacillati</taxon>
        <taxon>Actinomycetota</taxon>
        <taxon>Actinomycetes</taxon>
        <taxon>Pseudonocardiales</taxon>
        <taxon>Pseudonocardiaceae</taxon>
        <taxon>Pseudonocardia</taxon>
    </lineage>
</organism>